<evidence type="ECO:0000313" key="2">
    <source>
        <dbReference type="EMBL" id="QSE76621.1"/>
    </source>
</evidence>
<dbReference type="Gene3D" id="3.30.830.10">
    <property type="entry name" value="Metalloenzyme, LuxS/M16 peptidase-like"/>
    <property type="match status" value="2"/>
</dbReference>
<dbReference type="SUPFAM" id="SSF63411">
    <property type="entry name" value="LuxS/MPP-like metallohydrolase"/>
    <property type="match status" value="2"/>
</dbReference>
<gene>
    <name evidence="2" type="ORF">JW886_09255</name>
</gene>
<name>A0AA45KGI9_9LACT</name>
<dbReference type="InterPro" id="IPR050361">
    <property type="entry name" value="MPP/UQCRC_Complex"/>
</dbReference>
<reference evidence="2 3" key="1">
    <citation type="submission" date="2021-02" db="EMBL/GenBank/DDBJ databases">
        <title>Complete genome sequence of Lactococcus lactis strain K_LL004.</title>
        <authorList>
            <person name="Kim H.B."/>
        </authorList>
    </citation>
    <scope>NUCLEOTIDE SEQUENCE [LARGE SCALE GENOMIC DNA]</scope>
    <source>
        <strain evidence="2 3">K_LL004</strain>
    </source>
</reference>
<proteinExistence type="predicted"/>
<dbReference type="Pfam" id="PF05193">
    <property type="entry name" value="Peptidase_M16_C"/>
    <property type="match status" value="1"/>
</dbReference>
<dbReference type="NCBIfam" id="NF047422">
    <property type="entry name" value="YfmF_fam"/>
    <property type="match status" value="1"/>
</dbReference>
<dbReference type="EMBL" id="CP070872">
    <property type="protein sequence ID" value="QSE76621.1"/>
    <property type="molecule type" value="Genomic_DNA"/>
</dbReference>
<organism evidence="2 3">
    <name type="scientific">Lactococcus taiwanensis</name>
    <dbReference type="NCBI Taxonomy" id="1151742"/>
    <lineage>
        <taxon>Bacteria</taxon>
        <taxon>Bacillati</taxon>
        <taxon>Bacillota</taxon>
        <taxon>Bacilli</taxon>
        <taxon>Lactobacillales</taxon>
        <taxon>Streptococcaceae</taxon>
        <taxon>Lactococcus</taxon>
    </lineage>
</organism>
<dbReference type="Proteomes" id="UP000663608">
    <property type="component" value="Chromosome"/>
</dbReference>
<keyword evidence="3" id="KW-1185">Reference proteome</keyword>
<feature type="domain" description="Peptidase M16 C-terminal" evidence="1">
    <location>
        <begin position="156"/>
        <end position="342"/>
    </location>
</feature>
<dbReference type="PANTHER" id="PTHR11851">
    <property type="entry name" value="METALLOPROTEASE"/>
    <property type="match status" value="1"/>
</dbReference>
<dbReference type="InterPro" id="IPR011249">
    <property type="entry name" value="Metalloenz_LuxS/M16"/>
</dbReference>
<protein>
    <submittedName>
        <fullName evidence="2">Insulinase family protein</fullName>
    </submittedName>
</protein>
<dbReference type="InterPro" id="IPR007863">
    <property type="entry name" value="Peptidase_M16_C"/>
</dbReference>
<dbReference type="PANTHER" id="PTHR11851:SF186">
    <property type="entry name" value="INACTIVE METALLOPROTEASE YMFF-RELATED"/>
    <property type="match status" value="1"/>
</dbReference>
<evidence type="ECO:0000313" key="3">
    <source>
        <dbReference type="Proteomes" id="UP000663608"/>
    </source>
</evidence>
<dbReference type="KEGG" id="lti:JW886_09255"/>
<sequence length="418" mass="47007">MMVRFREEITPEHLGKRVLLSNLLETTNAIYPTGKAFSRRLSELFGASFTTGVAKKGKQHLLSLNMTVVNPALVDFDTLKAGVDFLRAVLFAPDVKDGAFNPFIFKREQTNLIHYLEAMNDDRAYYASRQLAQEFFKDPKQALPSVGTVELIERETPQAVFAYYQEMLKTNVIDIFVLGDVDEARVHKLFSDFDFAQNVENSSFKGDKAPTQVLEHTDLFYEQELTEQSVLTEAKEATQSILQLGYHLPVQYGDANYMTLQVLNGLLGGFAHSKLFKNVREKESLAYSISSTFDSFTGFLKIAAGIDAVNFEAARELIAAQLEALQEGDFSPADLEQTKTMLRNTYLVGQDSISNTIELEYVKALLPERYLPTEVFLSQLTAVSAEEVARLAQKLTLQVEYFMKGTVGMNEREESLAQ</sequence>
<evidence type="ECO:0000259" key="1">
    <source>
        <dbReference type="Pfam" id="PF05193"/>
    </source>
</evidence>
<accession>A0AA45KGI9</accession>
<dbReference type="GO" id="GO:0046872">
    <property type="term" value="F:metal ion binding"/>
    <property type="evidence" value="ECO:0007669"/>
    <property type="project" value="InterPro"/>
</dbReference>
<dbReference type="AlphaFoldDB" id="A0AA45KGI9"/>